<evidence type="ECO:0000313" key="8">
    <source>
        <dbReference type="Proteomes" id="UP000000374"/>
    </source>
</evidence>
<dbReference type="GeneID" id="76459639"/>
<keyword evidence="8" id="KW-1185">Reference proteome</keyword>
<dbReference type="PROSITE" id="PS50977">
    <property type="entry name" value="HTH_TETR_2"/>
    <property type="match status" value="1"/>
</dbReference>
<evidence type="ECO:0000259" key="6">
    <source>
        <dbReference type="PROSITE" id="PS50977"/>
    </source>
</evidence>
<evidence type="ECO:0000256" key="5">
    <source>
        <dbReference type="SAM" id="MobiDB-lite"/>
    </source>
</evidence>
<dbReference type="GO" id="GO:0003677">
    <property type="term" value="F:DNA binding"/>
    <property type="evidence" value="ECO:0007669"/>
    <property type="project" value="UniProtKB-UniRule"/>
</dbReference>
<dbReference type="OrthoDB" id="270177at2"/>
<dbReference type="EMBL" id="CP000542">
    <property type="protein sequence ID" value="ABM56738.1"/>
    <property type="molecule type" value="Genomic_DNA"/>
</dbReference>
<feature type="compositionally biased region" description="Polar residues" evidence="5">
    <location>
        <begin position="199"/>
        <end position="209"/>
    </location>
</feature>
<name>A1WGI1_VEREI</name>
<dbReference type="Proteomes" id="UP000000374">
    <property type="component" value="Chromosome"/>
</dbReference>
<keyword evidence="3" id="KW-0804">Transcription</keyword>
<dbReference type="HOGENOM" id="CLU_069356_28_0_4"/>
<dbReference type="InterPro" id="IPR009057">
    <property type="entry name" value="Homeodomain-like_sf"/>
</dbReference>
<sequence>MAQRGRPLSFDRQAALERAMDVFWRKGFEGAQLVDLTMAMGISPPSFYAAFGSKKEAFYEAVELYIRVVGSKSAKALNGAASVRDGLRSMLEATVGTATSNPSGGCLLVLGAVNHLPGNEEVWTYLKKTRTDTLAMIRARIQRGVDEGELPSETDVGVLAQYFLGITQSISFQARDGASRASLKRLIAPALAALPQGRPASQQTGTSAQIAAAPGLARP</sequence>
<dbReference type="InterPro" id="IPR001647">
    <property type="entry name" value="HTH_TetR"/>
</dbReference>
<accession>A1WGI1</accession>
<dbReference type="STRING" id="391735.Veis_0960"/>
<dbReference type="RefSeq" id="WP_011808751.1">
    <property type="nucleotide sequence ID" value="NC_008786.1"/>
</dbReference>
<dbReference type="KEGG" id="vei:Veis_0960"/>
<dbReference type="Gene3D" id="1.10.10.60">
    <property type="entry name" value="Homeodomain-like"/>
    <property type="match status" value="1"/>
</dbReference>
<keyword evidence="2 4" id="KW-0238">DNA-binding</keyword>
<dbReference type="InterPro" id="IPR011075">
    <property type="entry name" value="TetR_C"/>
</dbReference>
<protein>
    <submittedName>
        <fullName evidence="7">Transcriptional regulator, TetR family</fullName>
    </submittedName>
</protein>
<dbReference type="Gene3D" id="1.10.357.10">
    <property type="entry name" value="Tetracycline Repressor, domain 2"/>
    <property type="match status" value="1"/>
</dbReference>
<evidence type="ECO:0000256" key="4">
    <source>
        <dbReference type="PROSITE-ProRule" id="PRU00335"/>
    </source>
</evidence>
<evidence type="ECO:0000256" key="3">
    <source>
        <dbReference type="ARBA" id="ARBA00023163"/>
    </source>
</evidence>
<dbReference type="eggNOG" id="COG1309">
    <property type="taxonomic scope" value="Bacteria"/>
</dbReference>
<dbReference type="Pfam" id="PF00440">
    <property type="entry name" value="TetR_N"/>
    <property type="match status" value="1"/>
</dbReference>
<organism evidence="7 8">
    <name type="scientific">Verminephrobacter eiseniae (strain EF01-2)</name>
    <dbReference type="NCBI Taxonomy" id="391735"/>
    <lineage>
        <taxon>Bacteria</taxon>
        <taxon>Pseudomonadati</taxon>
        <taxon>Pseudomonadota</taxon>
        <taxon>Betaproteobacteria</taxon>
        <taxon>Burkholderiales</taxon>
        <taxon>Comamonadaceae</taxon>
        <taxon>Verminephrobacter</taxon>
    </lineage>
</organism>
<feature type="domain" description="HTH tetR-type" evidence="6">
    <location>
        <begin position="9"/>
        <end position="69"/>
    </location>
</feature>
<keyword evidence="1" id="KW-0805">Transcription regulation</keyword>
<feature type="DNA-binding region" description="H-T-H motif" evidence="4">
    <location>
        <begin position="32"/>
        <end position="51"/>
    </location>
</feature>
<proteinExistence type="predicted"/>
<dbReference type="SUPFAM" id="SSF46689">
    <property type="entry name" value="Homeodomain-like"/>
    <property type="match status" value="1"/>
</dbReference>
<dbReference type="InterPro" id="IPR036271">
    <property type="entry name" value="Tet_transcr_reg_TetR-rel_C_sf"/>
</dbReference>
<evidence type="ECO:0000256" key="1">
    <source>
        <dbReference type="ARBA" id="ARBA00023015"/>
    </source>
</evidence>
<evidence type="ECO:0000256" key="2">
    <source>
        <dbReference type="ARBA" id="ARBA00023125"/>
    </source>
</evidence>
<dbReference type="PANTHER" id="PTHR47506:SF1">
    <property type="entry name" value="HTH-TYPE TRANSCRIPTIONAL REGULATOR YJDC"/>
    <property type="match status" value="1"/>
</dbReference>
<reference evidence="8" key="1">
    <citation type="submission" date="2006-12" db="EMBL/GenBank/DDBJ databases">
        <title>Complete sequence of chromosome 1 of Verminephrobacter eiseniae EF01-2.</title>
        <authorList>
            <person name="Copeland A."/>
            <person name="Lucas S."/>
            <person name="Lapidus A."/>
            <person name="Barry K."/>
            <person name="Detter J.C."/>
            <person name="Glavina del Rio T."/>
            <person name="Dalin E."/>
            <person name="Tice H."/>
            <person name="Pitluck S."/>
            <person name="Chertkov O."/>
            <person name="Brettin T."/>
            <person name="Bruce D."/>
            <person name="Han C."/>
            <person name="Tapia R."/>
            <person name="Gilna P."/>
            <person name="Schmutz J."/>
            <person name="Larimer F."/>
            <person name="Land M."/>
            <person name="Hauser L."/>
            <person name="Kyrpides N."/>
            <person name="Kim E."/>
            <person name="Stahl D."/>
            <person name="Richardson P."/>
        </authorList>
    </citation>
    <scope>NUCLEOTIDE SEQUENCE [LARGE SCALE GENOMIC DNA]</scope>
    <source>
        <strain evidence="8">EF01-2</strain>
    </source>
</reference>
<dbReference type="AlphaFoldDB" id="A1WGI1"/>
<dbReference type="PANTHER" id="PTHR47506">
    <property type="entry name" value="TRANSCRIPTIONAL REGULATORY PROTEIN"/>
    <property type="match status" value="1"/>
</dbReference>
<dbReference type="SUPFAM" id="SSF48498">
    <property type="entry name" value="Tetracyclin repressor-like, C-terminal domain"/>
    <property type="match status" value="1"/>
</dbReference>
<evidence type="ECO:0000313" key="7">
    <source>
        <dbReference type="EMBL" id="ABM56738.1"/>
    </source>
</evidence>
<dbReference type="Pfam" id="PF16925">
    <property type="entry name" value="TetR_C_13"/>
    <property type="match status" value="1"/>
</dbReference>
<gene>
    <name evidence="7" type="ordered locus">Veis_0960</name>
</gene>
<feature type="region of interest" description="Disordered" evidence="5">
    <location>
        <begin position="197"/>
        <end position="219"/>
    </location>
</feature>